<dbReference type="RefSeq" id="WP_381194148.1">
    <property type="nucleotide sequence ID" value="NZ_JBHSFE010000010.1"/>
</dbReference>
<protein>
    <submittedName>
        <fullName evidence="3">Alkaline phosphatase D family protein</fullName>
    </submittedName>
</protein>
<dbReference type="PROSITE" id="PS51318">
    <property type="entry name" value="TAT"/>
    <property type="match status" value="1"/>
</dbReference>
<comment type="caution">
    <text evidence="3">The sequence shown here is derived from an EMBL/GenBank/DDBJ whole genome shotgun (WGS) entry which is preliminary data.</text>
</comment>
<dbReference type="EMBL" id="JBHSFE010000010">
    <property type="protein sequence ID" value="MFC4608532.1"/>
    <property type="molecule type" value="Genomic_DNA"/>
</dbReference>
<dbReference type="InterPro" id="IPR052900">
    <property type="entry name" value="Phospholipid_Metab_Enz"/>
</dbReference>
<evidence type="ECO:0000259" key="1">
    <source>
        <dbReference type="Pfam" id="PF09423"/>
    </source>
</evidence>
<sequence length="554" mass="59990">MPSRKRNAPILNRRRFLTAAGFTAAGIAAGQVSLTAGGATADPDAVFRHGVASGDPLPDAVVLWTRVTPTADALPGSGAGPTVDVTWEVATDSAFRSVAKRGKVTAGPAADHTVKVDVTGLTAHTTYWYRFSCTGHTSGSGRARTAPAASAAVPALRFGVVSCANYMGGYFSAYRHLAARTDLDAVLHLGDYLYEYGNGEYGPGPEIGRGHEPATEMVTLADYRRRHAQYKTDPDLRALHAAAPFIVTWDDHESANDAWSGGAENHQLATEGDWAERRAAARRAWGEWMPVREPDPRRLYRRLTFGSLADLSMLDLRTYRSKQVENTAFGDVGDPSRTITGDAQMQWLKDNLATSKARWKLVGNPVMITPVLFPPLPAEISRPLADVTGLLPPEGVPYNVDQWDGYTADRRELLSHLHDNGIDDTVFLTGDIHSSWAADLPLDAGTYPLSGSAATELVCTSVTSDNLDEITGSEPRTTSVAVEESFKAANRHVKYLEFDSHGYSLLEITPERVQMDWVYISDRTDPRATERRAAGYQVLAGSNRVSPAASPLAP</sequence>
<dbReference type="Proteomes" id="UP001595993">
    <property type="component" value="Unassembled WGS sequence"/>
</dbReference>
<dbReference type="PANTHER" id="PTHR43606">
    <property type="entry name" value="PHOSPHATASE, PUTATIVE (AFU_ORTHOLOGUE AFUA_6G08710)-RELATED"/>
    <property type="match status" value="1"/>
</dbReference>
<name>A0ABV9G387_9ACTN</name>
<dbReference type="CDD" id="cd07389">
    <property type="entry name" value="MPP_PhoD"/>
    <property type="match status" value="1"/>
</dbReference>
<dbReference type="Gene3D" id="3.60.21.70">
    <property type="entry name" value="PhoD-like phosphatase"/>
    <property type="match status" value="1"/>
</dbReference>
<dbReference type="InterPro" id="IPR038607">
    <property type="entry name" value="PhoD-like_sf"/>
</dbReference>
<dbReference type="InterPro" id="IPR018946">
    <property type="entry name" value="PhoD-like_MPP"/>
</dbReference>
<dbReference type="Pfam" id="PF09423">
    <property type="entry name" value="PhoD"/>
    <property type="match status" value="1"/>
</dbReference>
<dbReference type="Gene3D" id="2.60.40.380">
    <property type="entry name" value="Purple acid phosphatase-like, N-terminal"/>
    <property type="match status" value="1"/>
</dbReference>
<evidence type="ECO:0000313" key="3">
    <source>
        <dbReference type="EMBL" id="MFC4608532.1"/>
    </source>
</evidence>
<evidence type="ECO:0000259" key="2">
    <source>
        <dbReference type="Pfam" id="PF16655"/>
    </source>
</evidence>
<dbReference type="Pfam" id="PF16655">
    <property type="entry name" value="PhoD_N"/>
    <property type="match status" value="1"/>
</dbReference>
<feature type="domain" description="PhoD-like phosphatase metallophosphatase" evidence="1">
    <location>
        <begin position="158"/>
        <end position="517"/>
    </location>
</feature>
<evidence type="ECO:0000313" key="4">
    <source>
        <dbReference type="Proteomes" id="UP001595993"/>
    </source>
</evidence>
<dbReference type="SUPFAM" id="SSF56300">
    <property type="entry name" value="Metallo-dependent phosphatases"/>
    <property type="match status" value="1"/>
</dbReference>
<dbReference type="InterPro" id="IPR006311">
    <property type="entry name" value="TAT_signal"/>
</dbReference>
<dbReference type="InterPro" id="IPR029052">
    <property type="entry name" value="Metallo-depent_PP-like"/>
</dbReference>
<feature type="domain" description="Phospholipase D N-terminal" evidence="2">
    <location>
        <begin position="49"/>
        <end position="145"/>
    </location>
</feature>
<keyword evidence="4" id="KW-1185">Reference proteome</keyword>
<proteinExistence type="predicted"/>
<gene>
    <name evidence="3" type="ORF">ACFO9E_11985</name>
</gene>
<organism evidence="3 4">
    <name type="scientific">Streptomyces maoxianensis</name>
    <dbReference type="NCBI Taxonomy" id="1459942"/>
    <lineage>
        <taxon>Bacteria</taxon>
        <taxon>Bacillati</taxon>
        <taxon>Actinomycetota</taxon>
        <taxon>Actinomycetes</taxon>
        <taxon>Kitasatosporales</taxon>
        <taxon>Streptomycetaceae</taxon>
        <taxon>Streptomyces</taxon>
    </lineage>
</organism>
<dbReference type="PANTHER" id="PTHR43606:SF2">
    <property type="entry name" value="ALKALINE PHOSPHATASE FAMILY PROTEIN (AFU_ORTHOLOGUE AFUA_5G03860)"/>
    <property type="match status" value="1"/>
</dbReference>
<accession>A0ABV9G387</accession>
<reference evidence="4" key="1">
    <citation type="journal article" date="2019" name="Int. J. Syst. Evol. Microbiol.">
        <title>The Global Catalogue of Microorganisms (GCM) 10K type strain sequencing project: providing services to taxonomists for standard genome sequencing and annotation.</title>
        <authorList>
            <consortium name="The Broad Institute Genomics Platform"/>
            <consortium name="The Broad Institute Genome Sequencing Center for Infectious Disease"/>
            <person name="Wu L."/>
            <person name="Ma J."/>
        </authorList>
    </citation>
    <scope>NUCLEOTIDE SEQUENCE [LARGE SCALE GENOMIC DNA]</scope>
    <source>
        <strain evidence="4">CGMCC 4.7139</strain>
    </source>
</reference>
<dbReference type="InterPro" id="IPR032093">
    <property type="entry name" value="PhoD_N"/>
</dbReference>